<sequence length="199" mass="22387">MFLFPPWLLKSCNGTCTLGCPYLFWNLGEFLTARAVCLRKTCDAKNLQSASSPTVKGHCHADRLHVDFYGFSLFLCSQVCFSLTSNFIAAVNIKGVFNTANETKYEKDPPEGISVDFNFYKTFWSLQEYFCNPASLTLAPVKWQKFTSSLTIVLDTCEAQPLSDEDGDANILEEEAVTFNIKYLTSSNLMDLELKDPSF</sequence>
<dbReference type="GO" id="GO:0006406">
    <property type="term" value="P:mRNA export from nucleus"/>
    <property type="evidence" value="ECO:0007669"/>
    <property type="project" value="TreeGrafter"/>
</dbReference>
<name>A0AAV5I277_9ROSI</name>
<dbReference type="PANTHER" id="PTHR13265:SF0">
    <property type="entry name" value="HPR1"/>
    <property type="match status" value="1"/>
</dbReference>
<evidence type="ECO:0000313" key="2">
    <source>
        <dbReference type="Proteomes" id="UP001054252"/>
    </source>
</evidence>
<evidence type="ECO:0000313" key="1">
    <source>
        <dbReference type="EMBL" id="GKU91390.1"/>
    </source>
</evidence>
<dbReference type="InterPro" id="IPR021861">
    <property type="entry name" value="THO_THOC1"/>
</dbReference>
<dbReference type="EMBL" id="BPVZ01000005">
    <property type="protein sequence ID" value="GKU91390.1"/>
    <property type="molecule type" value="Genomic_DNA"/>
</dbReference>
<keyword evidence="2" id="KW-1185">Reference proteome</keyword>
<dbReference type="GO" id="GO:0000445">
    <property type="term" value="C:THO complex part of transcription export complex"/>
    <property type="evidence" value="ECO:0007669"/>
    <property type="project" value="TreeGrafter"/>
</dbReference>
<comment type="caution">
    <text evidence="1">The sequence shown here is derived from an EMBL/GenBank/DDBJ whole genome shotgun (WGS) entry which is preliminary data.</text>
</comment>
<protein>
    <submittedName>
        <fullName evidence="1">Uncharacterized protein</fullName>
    </submittedName>
</protein>
<dbReference type="PANTHER" id="PTHR13265">
    <property type="entry name" value="THO COMPLEX SUBUNIT 1"/>
    <property type="match status" value="1"/>
</dbReference>
<organism evidence="1 2">
    <name type="scientific">Rubroshorea leprosula</name>
    <dbReference type="NCBI Taxonomy" id="152421"/>
    <lineage>
        <taxon>Eukaryota</taxon>
        <taxon>Viridiplantae</taxon>
        <taxon>Streptophyta</taxon>
        <taxon>Embryophyta</taxon>
        <taxon>Tracheophyta</taxon>
        <taxon>Spermatophyta</taxon>
        <taxon>Magnoliopsida</taxon>
        <taxon>eudicotyledons</taxon>
        <taxon>Gunneridae</taxon>
        <taxon>Pentapetalae</taxon>
        <taxon>rosids</taxon>
        <taxon>malvids</taxon>
        <taxon>Malvales</taxon>
        <taxon>Dipterocarpaceae</taxon>
        <taxon>Rubroshorea</taxon>
    </lineage>
</organism>
<proteinExistence type="predicted"/>
<accession>A0AAV5I277</accession>
<dbReference type="Proteomes" id="UP001054252">
    <property type="component" value="Unassembled WGS sequence"/>
</dbReference>
<reference evidence="1 2" key="1">
    <citation type="journal article" date="2021" name="Commun. Biol.">
        <title>The genome of Shorea leprosula (Dipterocarpaceae) highlights the ecological relevance of drought in aseasonal tropical rainforests.</title>
        <authorList>
            <person name="Ng K.K.S."/>
            <person name="Kobayashi M.J."/>
            <person name="Fawcett J.A."/>
            <person name="Hatakeyama M."/>
            <person name="Paape T."/>
            <person name="Ng C.H."/>
            <person name="Ang C.C."/>
            <person name="Tnah L.H."/>
            <person name="Lee C.T."/>
            <person name="Nishiyama T."/>
            <person name="Sese J."/>
            <person name="O'Brien M.J."/>
            <person name="Copetti D."/>
            <person name="Mohd Noor M.I."/>
            <person name="Ong R.C."/>
            <person name="Putra M."/>
            <person name="Sireger I.Z."/>
            <person name="Indrioko S."/>
            <person name="Kosugi Y."/>
            <person name="Izuno A."/>
            <person name="Isagi Y."/>
            <person name="Lee S.L."/>
            <person name="Shimizu K.K."/>
        </authorList>
    </citation>
    <scope>NUCLEOTIDE SEQUENCE [LARGE SCALE GENOMIC DNA]</scope>
    <source>
        <strain evidence="1">214</strain>
    </source>
</reference>
<gene>
    <name evidence="1" type="ORF">SLEP1_g5272</name>
</gene>
<dbReference type="Pfam" id="PF11957">
    <property type="entry name" value="efThoc1"/>
    <property type="match status" value="1"/>
</dbReference>
<dbReference type="AlphaFoldDB" id="A0AAV5I277"/>